<dbReference type="Gene3D" id="3.40.50.2300">
    <property type="match status" value="1"/>
</dbReference>
<reference evidence="6" key="1">
    <citation type="submission" date="2016-02" db="EMBL/GenBank/DDBJ databases">
        <title>Draft genome sequence of Microdochium bolleyi, a fungal endophyte of beachgrass.</title>
        <authorList>
            <consortium name="DOE Joint Genome Institute"/>
            <person name="David A.S."/>
            <person name="May G."/>
            <person name="Haridas S."/>
            <person name="Lim J."/>
            <person name="Wang M."/>
            <person name="Labutti K."/>
            <person name="Lipzen A."/>
            <person name="Barry K."/>
            <person name="Grigoriev I.V."/>
        </authorList>
    </citation>
    <scope>NUCLEOTIDE SEQUENCE [LARGE SCALE GENOMIC DNA]</scope>
    <source>
        <strain evidence="6">J235TASD1</strain>
    </source>
</reference>
<keyword evidence="2" id="KW-0902">Two-component regulatory system</keyword>
<evidence type="ECO:0000313" key="5">
    <source>
        <dbReference type="EMBL" id="KXJ85133.1"/>
    </source>
</evidence>
<dbReference type="InterPro" id="IPR011006">
    <property type="entry name" value="CheY-like_superfamily"/>
</dbReference>
<evidence type="ECO:0000256" key="1">
    <source>
        <dbReference type="ARBA" id="ARBA00022553"/>
    </source>
</evidence>
<dbReference type="EMBL" id="KQ964295">
    <property type="protein sequence ID" value="KXJ85133.1"/>
    <property type="molecule type" value="Genomic_DNA"/>
</dbReference>
<proteinExistence type="predicted"/>
<evidence type="ECO:0000256" key="2">
    <source>
        <dbReference type="ARBA" id="ARBA00023012"/>
    </source>
</evidence>
<evidence type="ECO:0000313" key="6">
    <source>
        <dbReference type="Proteomes" id="UP000070501"/>
    </source>
</evidence>
<organism evidence="5 6">
    <name type="scientific">Microdochium bolleyi</name>
    <dbReference type="NCBI Taxonomy" id="196109"/>
    <lineage>
        <taxon>Eukaryota</taxon>
        <taxon>Fungi</taxon>
        <taxon>Dikarya</taxon>
        <taxon>Ascomycota</taxon>
        <taxon>Pezizomycotina</taxon>
        <taxon>Sordariomycetes</taxon>
        <taxon>Xylariomycetidae</taxon>
        <taxon>Xylariales</taxon>
        <taxon>Microdochiaceae</taxon>
        <taxon>Microdochium</taxon>
    </lineage>
</organism>
<dbReference type="GO" id="GO:0000160">
    <property type="term" value="P:phosphorelay signal transduction system"/>
    <property type="evidence" value="ECO:0007669"/>
    <property type="project" value="UniProtKB-KW"/>
</dbReference>
<dbReference type="PROSITE" id="PS50110">
    <property type="entry name" value="RESPONSE_REGULATORY"/>
    <property type="match status" value="1"/>
</dbReference>
<gene>
    <name evidence="5" type="ORF">Micbo1qcDRAFT_169647</name>
</gene>
<dbReference type="OrthoDB" id="303614at2759"/>
<protein>
    <submittedName>
        <fullName evidence="5">Histidine kinase G7</fullName>
    </submittedName>
</protein>
<dbReference type="GO" id="GO:0016301">
    <property type="term" value="F:kinase activity"/>
    <property type="evidence" value="ECO:0007669"/>
    <property type="project" value="UniProtKB-KW"/>
</dbReference>
<keyword evidence="6" id="KW-1185">Reference proteome</keyword>
<evidence type="ECO:0000256" key="3">
    <source>
        <dbReference type="PROSITE-ProRule" id="PRU00169"/>
    </source>
</evidence>
<accession>A0A136IJJ2</accession>
<dbReference type="PANTHER" id="PTHR45339">
    <property type="entry name" value="HYBRID SIGNAL TRANSDUCTION HISTIDINE KINASE J"/>
    <property type="match status" value="1"/>
</dbReference>
<dbReference type="SUPFAM" id="SSF52172">
    <property type="entry name" value="CheY-like"/>
    <property type="match status" value="1"/>
</dbReference>
<evidence type="ECO:0000259" key="4">
    <source>
        <dbReference type="PROSITE" id="PS50110"/>
    </source>
</evidence>
<name>A0A136IJJ2_9PEZI</name>
<dbReference type="PANTHER" id="PTHR45339:SF1">
    <property type="entry name" value="HYBRID SIGNAL TRANSDUCTION HISTIDINE KINASE J"/>
    <property type="match status" value="1"/>
</dbReference>
<feature type="modified residue" description="4-aspartylphosphate" evidence="3">
    <location>
        <position position="2"/>
    </location>
</feature>
<dbReference type="AlphaFoldDB" id="A0A136IJJ2"/>
<dbReference type="InterPro" id="IPR001789">
    <property type="entry name" value="Sig_transdc_resp-reg_receiver"/>
</dbReference>
<dbReference type="STRING" id="196109.A0A136IJJ2"/>
<sequence length="70" mass="7630">MDISMPVMDGLEATRGIRELEFVEQLEPSKIIALTGLASAEVQKAAFASGVDVFLTKPVRFKDLSPLLTH</sequence>
<keyword evidence="5" id="KW-0808">Transferase</keyword>
<dbReference type="InParanoid" id="A0A136IJJ2"/>
<dbReference type="Pfam" id="PF00072">
    <property type="entry name" value="Response_reg"/>
    <property type="match status" value="1"/>
</dbReference>
<dbReference type="Proteomes" id="UP000070501">
    <property type="component" value="Unassembled WGS sequence"/>
</dbReference>
<keyword evidence="5" id="KW-0418">Kinase</keyword>
<keyword evidence="1 3" id="KW-0597">Phosphoprotein</keyword>
<dbReference type="CDD" id="cd17546">
    <property type="entry name" value="REC_hyHK_CKI1_RcsC-like"/>
    <property type="match status" value="1"/>
</dbReference>
<feature type="domain" description="Response regulatory" evidence="4">
    <location>
        <begin position="1"/>
        <end position="70"/>
    </location>
</feature>